<feature type="region of interest" description="Disordered" evidence="1">
    <location>
        <begin position="941"/>
        <end position="1035"/>
    </location>
</feature>
<feature type="region of interest" description="Disordered" evidence="1">
    <location>
        <begin position="898"/>
        <end position="927"/>
    </location>
</feature>
<gene>
    <name evidence="2" type="ORF">IMSHALPRED_000038</name>
</gene>
<feature type="compositionally biased region" description="Basic and acidic residues" evidence="1">
    <location>
        <begin position="1026"/>
        <end position="1035"/>
    </location>
</feature>
<comment type="caution">
    <text evidence="2">The sequence shown here is derived from an EMBL/GenBank/DDBJ whole genome shotgun (WGS) entry which is preliminary data.</text>
</comment>
<proteinExistence type="predicted"/>
<feature type="region of interest" description="Disordered" evidence="1">
    <location>
        <begin position="872"/>
        <end position="891"/>
    </location>
</feature>
<feature type="region of interest" description="Disordered" evidence="1">
    <location>
        <begin position="449"/>
        <end position="562"/>
    </location>
</feature>
<evidence type="ECO:0000256" key="1">
    <source>
        <dbReference type="SAM" id="MobiDB-lite"/>
    </source>
</evidence>
<feature type="compositionally biased region" description="Polar residues" evidence="1">
    <location>
        <begin position="67"/>
        <end position="79"/>
    </location>
</feature>
<feature type="region of interest" description="Disordered" evidence="1">
    <location>
        <begin position="609"/>
        <end position="631"/>
    </location>
</feature>
<sequence length="1058" mass="112743">MQSFLSTAFRCLKGQSGLPSTLPDKWSVDLAKEESRKVRLFCKGLEQFREILYNEPVDENTASVAANQDLNSSGPTSSVMAEAAHKESVPSALEQTQGSAGAKGPVMESSVNQQSATSPNTVQDQELLSSAKPATETAADQKSRKYVLATGETLFQSLFAAEKTPPTSPGSVASSSTLMDPSSRKVSPSDSEIRAKGSPTAVKDFAYPSSDSDHVRDPTTIAEENTNKALLKQLKKRTAAEEKASRKAAKLAARTKSLSAELKSANANVRNRDAQVDLAKTIANAMTLSNVVLRQAIKDLGHDLTREKNGIQVQDTQSQEETTWDQQKEGTLQNHLGLAGDFGAGAYDRMAELENASVESNSPASASGTIRSEVEVEETEGRPEGEAKGFSEKYGIDPTALLGVVNSSTPTVQENTEEKHNAELSHAKEVLQQVKELVVDAVAPGTGQVSLQHNQQQDLETHEDSSADDETKEELAGSGNGPAGNTMDQVDGNVECNESALGQGQAVEDPITTSSKTTSPHQDDSSKSSGEAEVLEVDHDNSPLSVGGSIRGSDCDEGSVPQDPIFDEVMKEEYVQGVDGGRGDSISGRYEFPEAAGPATMWGILESNQGTDQAEEEAHAGEEAATVSGAAGPATMWGILRSDVAGSEVKDQEGAGDEVADVSDTEGPGPALLWGILESDCKPSAETSSDGDLREQAHGSSDAVLDEPEGSVATKIQEEDDELNVLALGEHPLAFDDDTDDLYNVSDNKEEIVEPLATTNGALAEDPLASPQESVCSDDARVQEVQEVDAHKVTKEGADAVIADTQEDAVEAIAELDGGLQGVTEGDPDVETDALEPVILHEGMIPYDTNTPIGVIEETTECLDDATVARKEEREEGQAAYEANASEGSEETILAQDEAVSRAETVQASMVEETQGPKDSEASAGPAVSNNLQATCEDYKSDEDHQVHNVPIDPTHPSTPATSPPTPEAEFFGFIPPMQQPKELTKGQKRNLERKRAAAKKKEEAALKRRMEEEAAKSPEALAQRQAEEDARLGEKRLRLQKARMLAWEKMEGLVQGL</sequence>
<dbReference type="AlphaFoldDB" id="A0A8H3EFS2"/>
<feature type="region of interest" description="Disordered" evidence="1">
    <location>
        <begin position="647"/>
        <end position="710"/>
    </location>
</feature>
<feature type="region of interest" description="Disordered" evidence="1">
    <location>
        <begin position="355"/>
        <end position="394"/>
    </location>
</feature>
<feature type="compositionally biased region" description="Polar residues" evidence="1">
    <location>
        <begin position="449"/>
        <end position="458"/>
    </location>
</feature>
<feature type="compositionally biased region" description="Basic and acidic residues" evidence="1">
    <location>
        <begin position="379"/>
        <end position="394"/>
    </location>
</feature>
<dbReference type="Proteomes" id="UP000664534">
    <property type="component" value="Unassembled WGS sequence"/>
</dbReference>
<dbReference type="EMBL" id="CAJPDT010000001">
    <property type="protein sequence ID" value="CAF9904409.1"/>
    <property type="molecule type" value="Genomic_DNA"/>
</dbReference>
<dbReference type="OrthoDB" id="5403863at2759"/>
<evidence type="ECO:0000313" key="2">
    <source>
        <dbReference type="EMBL" id="CAF9904409.1"/>
    </source>
</evidence>
<feature type="compositionally biased region" description="Acidic residues" evidence="1">
    <location>
        <begin position="654"/>
        <end position="664"/>
    </location>
</feature>
<accession>A0A8H3EFS2</accession>
<name>A0A8H3EFS2_9LECA</name>
<feature type="compositionally biased region" description="Polar residues" evidence="1">
    <location>
        <begin position="169"/>
        <end position="190"/>
    </location>
</feature>
<reference evidence="2" key="1">
    <citation type="submission" date="2021-03" db="EMBL/GenBank/DDBJ databases">
        <authorList>
            <person name="Tagirdzhanova G."/>
        </authorList>
    </citation>
    <scope>NUCLEOTIDE SEQUENCE</scope>
</reference>
<organism evidence="2 3">
    <name type="scientific">Imshaugia aleurites</name>
    <dbReference type="NCBI Taxonomy" id="172621"/>
    <lineage>
        <taxon>Eukaryota</taxon>
        <taxon>Fungi</taxon>
        <taxon>Dikarya</taxon>
        <taxon>Ascomycota</taxon>
        <taxon>Pezizomycotina</taxon>
        <taxon>Lecanoromycetes</taxon>
        <taxon>OSLEUM clade</taxon>
        <taxon>Lecanoromycetidae</taxon>
        <taxon>Lecanorales</taxon>
        <taxon>Lecanorineae</taxon>
        <taxon>Parmeliaceae</taxon>
        <taxon>Imshaugia</taxon>
    </lineage>
</organism>
<protein>
    <submittedName>
        <fullName evidence="2">Uncharacterized protein</fullName>
    </submittedName>
</protein>
<feature type="compositionally biased region" description="Polar residues" evidence="1">
    <location>
        <begin position="511"/>
        <end position="520"/>
    </location>
</feature>
<keyword evidence="3" id="KW-1185">Reference proteome</keyword>
<feature type="compositionally biased region" description="Polar residues" evidence="1">
    <location>
        <begin position="357"/>
        <end position="370"/>
    </location>
</feature>
<feature type="region of interest" description="Disordered" evidence="1">
    <location>
        <begin position="67"/>
        <end position="143"/>
    </location>
</feature>
<feature type="compositionally biased region" description="Polar residues" evidence="1">
    <location>
        <begin position="109"/>
        <end position="128"/>
    </location>
</feature>
<feature type="region of interest" description="Disordered" evidence="1">
    <location>
        <begin position="160"/>
        <end position="217"/>
    </location>
</feature>
<evidence type="ECO:0000313" key="3">
    <source>
        <dbReference type="Proteomes" id="UP000664534"/>
    </source>
</evidence>
<feature type="compositionally biased region" description="Basic and acidic residues" evidence="1">
    <location>
        <begin position="983"/>
        <end position="1017"/>
    </location>
</feature>